<protein>
    <recommendedName>
        <fullName evidence="3">DUF7626 domain-containing protein</fullName>
    </recommendedName>
</protein>
<name>A0A6A6EI54_9PEZI</name>
<evidence type="ECO:0000256" key="1">
    <source>
        <dbReference type="SAM" id="Coils"/>
    </source>
</evidence>
<feature type="domain" description="DUF7626" evidence="3">
    <location>
        <begin position="107"/>
        <end position="161"/>
    </location>
</feature>
<evidence type="ECO:0000313" key="4">
    <source>
        <dbReference type="EMBL" id="KAF2191364.1"/>
    </source>
</evidence>
<dbReference type="EMBL" id="ML994617">
    <property type="protein sequence ID" value="KAF2191364.1"/>
    <property type="molecule type" value="Genomic_DNA"/>
</dbReference>
<accession>A0A6A6EI54</accession>
<evidence type="ECO:0000313" key="5">
    <source>
        <dbReference type="Proteomes" id="UP000800200"/>
    </source>
</evidence>
<dbReference type="InterPro" id="IPR056043">
    <property type="entry name" value="DUF7626"/>
</dbReference>
<dbReference type="Proteomes" id="UP000800200">
    <property type="component" value="Unassembled WGS sequence"/>
</dbReference>
<feature type="coiled-coil region" evidence="1">
    <location>
        <begin position="255"/>
        <end position="285"/>
    </location>
</feature>
<gene>
    <name evidence="4" type="ORF">K469DRAFT_697041</name>
</gene>
<reference evidence="4" key="1">
    <citation type="journal article" date="2020" name="Stud. Mycol.">
        <title>101 Dothideomycetes genomes: a test case for predicting lifestyles and emergence of pathogens.</title>
        <authorList>
            <person name="Haridas S."/>
            <person name="Albert R."/>
            <person name="Binder M."/>
            <person name="Bloem J."/>
            <person name="Labutti K."/>
            <person name="Salamov A."/>
            <person name="Andreopoulos B."/>
            <person name="Baker S."/>
            <person name="Barry K."/>
            <person name="Bills G."/>
            <person name="Bluhm B."/>
            <person name="Cannon C."/>
            <person name="Castanera R."/>
            <person name="Culley D."/>
            <person name="Daum C."/>
            <person name="Ezra D."/>
            <person name="Gonzalez J."/>
            <person name="Henrissat B."/>
            <person name="Kuo A."/>
            <person name="Liang C."/>
            <person name="Lipzen A."/>
            <person name="Lutzoni F."/>
            <person name="Magnuson J."/>
            <person name="Mondo S."/>
            <person name="Nolan M."/>
            <person name="Ohm R."/>
            <person name="Pangilinan J."/>
            <person name="Park H.-J."/>
            <person name="Ramirez L."/>
            <person name="Alfaro M."/>
            <person name="Sun H."/>
            <person name="Tritt A."/>
            <person name="Yoshinaga Y."/>
            <person name="Zwiers L.-H."/>
            <person name="Turgeon B."/>
            <person name="Goodwin S."/>
            <person name="Spatafora J."/>
            <person name="Crous P."/>
            <person name="Grigoriev I."/>
        </authorList>
    </citation>
    <scope>NUCLEOTIDE SEQUENCE</scope>
    <source>
        <strain evidence="4">CBS 207.26</strain>
    </source>
</reference>
<dbReference type="AlphaFoldDB" id="A0A6A6EI54"/>
<organism evidence="4 5">
    <name type="scientific">Zopfia rhizophila CBS 207.26</name>
    <dbReference type="NCBI Taxonomy" id="1314779"/>
    <lineage>
        <taxon>Eukaryota</taxon>
        <taxon>Fungi</taxon>
        <taxon>Dikarya</taxon>
        <taxon>Ascomycota</taxon>
        <taxon>Pezizomycotina</taxon>
        <taxon>Dothideomycetes</taxon>
        <taxon>Dothideomycetes incertae sedis</taxon>
        <taxon>Zopfiaceae</taxon>
        <taxon>Zopfia</taxon>
    </lineage>
</organism>
<sequence length="289" mass="33191">MSDYDSFDSVGDANDTPDQPHSADDERMSASLAAGHGSDNMDEQGRFICAAQKTVMRTRFDKDNSFLLVDDSDVLTRPSHGVTGTFGRKDPNVRSCLPDYAKNITAELDSDDELMMTMRDKGYTGQQIADRLAKEGRIRYDRKSIATRIGQIKLAQAAHVDMLLLEDYKEWPFEEDTLLMQAYELAGVEVSYELEKARAWRFRKVSEIMRRLNREAIVSAKACQERYRALIAGTATIPSDLDDDPEQRRRELKEYRESRERAREAELLEREKKAELERKIKEEARLHNA</sequence>
<dbReference type="Pfam" id="PF24625">
    <property type="entry name" value="DUF7626"/>
    <property type="match status" value="1"/>
</dbReference>
<feature type="region of interest" description="Disordered" evidence="2">
    <location>
        <begin position="1"/>
        <end position="28"/>
    </location>
</feature>
<keyword evidence="1" id="KW-0175">Coiled coil</keyword>
<keyword evidence="5" id="KW-1185">Reference proteome</keyword>
<evidence type="ECO:0000259" key="3">
    <source>
        <dbReference type="Pfam" id="PF24625"/>
    </source>
</evidence>
<proteinExistence type="predicted"/>
<dbReference type="OrthoDB" id="5321209at2759"/>
<evidence type="ECO:0000256" key="2">
    <source>
        <dbReference type="SAM" id="MobiDB-lite"/>
    </source>
</evidence>